<reference evidence="13" key="1">
    <citation type="submission" date="2021-01" db="EMBL/GenBank/DDBJ databases">
        <title>Ramlibacter sp. strain AW1 16S ribosomal RNA gene Genome sequencing and assembly.</title>
        <authorList>
            <person name="Kang M."/>
        </authorList>
    </citation>
    <scope>NUCLEOTIDE SEQUENCE</scope>
    <source>
        <strain evidence="13">AW1</strain>
    </source>
</reference>
<comment type="caution">
    <text evidence="13">The sequence shown here is derived from an EMBL/GenBank/DDBJ whole genome shotgun (WGS) entry which is preliminary data.</text>
</comment>
<feature type="domain" description="AprE-like long alpha-helical hairpin" evidence="11">
    <location>
        <begin position="105"/>
        <end position="294"/>
    </location>
</feature>
<gene>
    <name evidence="13" type="ORF">JI739_20885</name>
</gene>
<evidence type="ECO:0000256" key="9">
    <source>
        <dbReference type="RuleBase" id="RU365093"/>
    </source>
</evidence>
<evidence type="ECO:0000256" key="7">
    <source>
        <dbReference type="ARBA" id="ARBA00022989"/>
    </source>
</evidence>
<feature type="transmembrane region" description="Helical" evidence="9">
    <location>
        <begin position="35"/>
        <end position="58"/>
    </location>
</feature>
<accession>A0A936ZYH6</accession>
<dbReference type="PANTHER" id="PTHR30386:SF17">
    <property type="entry name" value="ALKALINE PROTEASE SECRETION PROTEIN APRE"/>
    <property type="match status" value="1"/>
</dbReference>
<dbReference type="SUPFAM" id="SSF56954">
    <property type="entry name" value="Outer membrane efflux proteins (OEP)"/>
    <property type="match status" value="1"/>
</dbReference>
<evidence type="ECO:0000256" key="8">
    <source>
        <dbReference type="ARBA" id="ARBA00023136"/>
    </source>
</evidence>
<dbReference type="RefSeq" id="WP_201685935.1">
    <property type="nucleotide sequence ID" value="NZ_JAEQNA010000009.1"/>
</dbReference>
<protein>
    <recommendedName>
        <fullName evidence="9">Membrane fusion protein (MFP) family protein</fullName>
    </recommendedName>
</protein>
<proteinExistence type="inferred from homology"/>
<dbReference type="EMBL" id="JAEQNA010000009">
    <property type="protein sequence ID" value="MBL0422804.1"/>
    <property type="molecule type" value="Genomic_DNA"/>
</dbReference>
<keyword evidence="4 9" id="KW-1003">Cell membrane</keyword>
<dbReference type="Gene3D" id="2.40.30.170">
    <property type="match status" value="1"/>
</dbReference>
<evidence type="ECO:0000259" key="11">
    <source>
        <dbReference type="Pfam" id="PF25994"/>
    </source>
</evidence>
<evidence type="ECO:0000256" key="1">
    <source>
        <dbReference type="ARBA" id="ARBA00004377"/>
    </source>
</evidence>
<keyword evidence="10" id="KW-0175">Coiled coil</keyword>
<dbReference type="GO" id="GO:0005886">
    <property type="term" value="C:plasma membrane"/>
    <property type="evidence" value="ECO:0007669"/>
    <property type="project" value="UniProtKB-SubCell"/>
</dbReference>
<keyword evidence="3 9" id="KW-0813">Transport</keyword>
<dbReference type="GO" id="GO:0015031">
    <property type="term" value="P:protein transport"/>
    <property type="evidence" value="ECO:0007669"/>
    <property type="project" value="InterPro"/>
</dbReference>
<evidence type="ECO:0000256" key="3">
    <source>
        <dbReference type="ARBA" id="ARBA00022448"/>
    </source>
</evidence>
<evidence type="ECO:0000256" key="10">
    <source>
        <dbReference type="SAM" id="Coils"/>
    </source>
</evidence>
<dbReference type="PRINTS" id="PR01490">
    <property type="entry name" value="RTXTOXIND"/>
</dbReference>
<dbReference type="AlphaFoldDB" id="A0A936ZYH6"/>
<feature type="coiled-coil region" evidence="10">
    <location>
        <begin position="225"/>
        <end position="302"/>
    </location>
</feature>
<feature type="coiled-coil region" evidence="10">
    <location>
        <begin position="166"/>
        <end position="193"/>
    </location>
</feature>
<dbReference type="Pfam" id="PF26002">
    <property type="entry name" value="Beta-barrel_AprE"/>
    <property type="match status" value="1"/>
</dbReference>
<evidence type="ECO:0000313" key="14">
    <source>
        <dbReference type="Proteomes" id="UP000613011"/>
    </source>
</evidence>
<dbReference type="InterPro" id="IPR050739">
    <property type="entry name" value="MFP"/>
</dbReference>
<keyword evidence="5 9" id="KW-0997">Cell inner membrane</keyword>
<evidence type="ECO:0000313" key="13">
    <source>
        <dbReference type="EMBL" id="MBL0422804.1"/>
    </source>
</evidence>
<evidence type="ECO:0000256" key="2">
    <source>
        <dbReference type="ARBA" id="ARBA00009477"/>
    </source>
</evidence>
<dbReference type="Proteomes" id="UP000613011">
    <property type="component" value="Unassembled WGS sequence"/>
</dbReference>
<dbReference type="InterPro" id="IPR058982">
    <property type="entry name" value="Beta-barrel_AprE"/>
</dbReference>
<keyword evidence="7 9" id="KW-1133">Transmembrane helix</keyword>
<comment type="subcellular location">
    <subcellularLocation>
        <location evidence="1 9">Cell inner membrane</location>
        <topology evidence="1 9">Single-pass membrane protein</topology>
    </subcellularLocation>
</comment>
<feature type="domain" description="AprE-like beta-barrel" evidence="12">
    <location>
        <begin position="337"/>
        <end position="424"/>
    </location>
</feature>
<evidence type="ECO:0000259" key="12">
    <source>
        <dbReference type="Pfam" id="PF26002"/>
    </source>
</evidence>
<dbReference type="InterPro" id="IPR010129">
    <property type="entry name" value="T1SS_HlyD"/>
</dbReference>
<keyword evidence="8 9" id="KW-0472">Membrane</keyword>
<dbReference type="NCBIfam" id="TIGR01843">
    <property type="entry name" value="type_I_hlyD"/>
    <property type="match status" value="1"/>
</dbReference>
<evidence type="ECO:0000256" key="5">
    <source>
        <dbReference type="ARBA" id="ARBA00022519"/>
    </source>
</evidence>
<keyword evidence="14" id="KW-1185">Reference proteome</keyword>
<evidence type="ECO:0000256" key="4">
    <source>
        <dbReference type="ARBA" id="ARBA00022475"/>
    </source>
</evidence>
<dbReference type="InterPro" id="IPR058781">
    <property type="entry name" value="HH_AprE-like"/>
</dbReference>
<comment type="similarity">
    <text evidence="2 9">Belongs to the membrane fusion protein (MFP) (TC 8.A.1) family.</text>
</comment>
<name>A0A936ZYH6_9BURK</name>
<evidence type="ECO:0000256" key="6">
    <source>
        <dbReference type="ARBA" id="ARBA00022692"/>
    </source>
</evidence>
<organism evidence="13 14">
    <name type="scientific">Ramlibacter aurantiacus</name>
    <dbReference type="NCBI Taxonomy" id="2801330"/>
    <lineage>
        <taxon>Bacteria</taxon>
        <taxon>Pseudomonadati</taxon>
        <taxon>Pseudomonadota</taxon>
        <taxon>Betaproteobacteria</taxon>
        <taxon>Burkholderiales</taxon>
        <taxon>Comamonadaceae</taxon>
        <taxon>Ramlibacter</taxon>
    </lineage>
</organism>
<keyword evidence="6 9" id="KW-0812">Transmembrane</keyword>
<dbReference type="Pfam" id="PF25994">
    <property type="entry name" value="HH_AprE"/>
    <property type="match status" value="1"/>
</dbReference>
<sequence length="449" mass="49303">MNRAVSLPGAGAGVDPFVQPHLQEARRVSRRGMAALLLGMVPLVAWLALAPLASAVVAPGHVKVDLDRVPVQHLDGGPVREVLVRDGQRVQAGDPLLTLGDVRVDADRNRLALRVLIERAGIARLEAEQTGAAALAFSPELIAAGRDDERLAAQIARERDLFGARRDTLTNQVNLLQTQRAKIAQELEHLRGQVVQSHESLRHQSDELRRNQSLVDQGFISGTRISQLEASLADQRVRLEERQAESARAEQRLVDTELRMQSLQGEYRQQAGDQLKVANARLAEIEQEMRKSEDAAQRQVITAPASGTVLNLRFTTPGGVIPPREPIADIVPADPRLLVEARIDPADIERVRPGQLAHIRFTAFHPLTTPLVEGRVVYIAADRQLDRQDGRPFYIVHVEADAASLKDAGSLTLQAGMPADVQLRGAERTALQYLAEPLTLLLDRAGRER</sequence>
<dbReference type="PANTHER" id="PTHR30386">
    <property type="entry name" value="MEMBRANE FUSION SUBUNIT OF EMRAB-TOLC MULTIDRUG EFFLUX PUMP"/>
    <property type="match status" value="1"/>
</dbReference>